<dbReference type="PANTHER" id="PTHR47973">
    <property type="entry name" value="CYSTEINE-RICH RECEPTOR-LIKE PROTEIN KINASE 3"/>
    <property type="match status" value="1"/>
</dbReference>
<dbReference type="SUPFAM" id="SSF56112">
    <property type="entry name" value="Protein kinase-like (PK-like)"/>
    <property type="match status" value="1"/>
</dbReference>
<keyword evidence="2" id="KW-0723">Serine/threonine-protein kinase</keyword>
<dbReference type="CDD" id="cd14066">
    <property type="entry name" value="STKc_IRAK"/>
    <property type="match status" value="1"/>
</dbReference>
<comment type="catalytic activity">
    <reaction evidence="16">
        <text>L-threonyl-[protein] + ATP = O-phospho-L-threonyl-[protein] + ADP + H(+)</text>
        <dbReference type="Rhea" id="RHEA:46608"/>
        <dbReference type="Rhea" id="RHEA-COMP:11060"/>
        <dbReference type="Rhea" id="RHEA-COMP:11605"/>
        <dbReference type="ChEBI" id="CHEBI:15378"/>
        <dbReference type="ChEBI" id="CHEBI:30013"/>
        <dbReference type="ChEBI" id="CHEBI:30616"/>
        <dbReference type="ChEBI" id="CHEBI:61977"/>
        <dbReference type="ChEBI" id="CHEBI:456216"/>
    </reaction>
</comment>
<dbReference type="PROSITE" id="PS50011">
    <property type="entry name" value="PROTEIN_KINASE_DOM"/>
    <property type="match status" value="1"/>
</dbReference>
<keyword evidence="14" id="KW-0325">Glycoprotein</keyword>
<evidence type="ECO:0000256" key="12">
    <source>
        <dbReference type="ARBA" id="ARBA00023136"/>
    </source>
</evidence>
<dbReference type="AlphaFoldDB" id="A0AAN7QWD4"/>
<dbReference type="InterPro" id="IPR011009">
    <property type="entry name" value="Kinase-like_dom_sf"/>
</dbReference>
<dbReference type="FunFam" id="3.30.200.20:FF:000177">
    <property type="entry name" value="Cysteine-rich receptor-like protein kinase 2"/>
    <property type="match status" value="1"/>
</dbReference>
<dbReference type="Gene3D" id="3.30.200.20">
    <property type="entry name" value="Phosphorylase Kinase, domain 1"/>
    <property type="match status" value="1"/>
</dbReference>
<gene>
    <name evidence="20" type="ORF">SAY86_016506</name>
</gene>
<organism evidence="20 21">
    <name type="scientific">Trapa natans</name>
    <name type="common">Water chestnut</name>
    <dbReference type="NCBI Taxonomy" id="22666"/>
    <lineage>
        <taxon>Eukaryota</taxon>
        <taxon>Viridiplantae</taxon>
        <taxon>Streptophyta</taxon>
        <taxon>Embryophyta</taxon>
        <taxon>Tracheophyta</taxon>
        <taxon>Spermatophyta</taxon>
        <taxon>Magnoliopsida</taxon>
        <taxon>eudicotyledons</taxon>
        <taxon>Gunneridae</taxon>
        <taxon>Pentapetalae</taxon>
        <taxon>rosids</taxon>
        <taxon>malvids</taxon>
        <taxon>Myrtales</taxon>
        <taxon>Lythraceae</taxon>
        <taxon>Trapa</taxon>
    </lineage>
</organism>
<keyword evidence="9" id="KW-0418">Kinase</keyword>
<dbReference type="Proteomes" id="UP001346149">
    <property type="component" value="Unassembled WGS sequence"/>
</dbReference>
<evidence type="ECO:0000256" key="10">
    <source>
        <dbReference type="ARBA" id="ARBA00022840"/>
    </source>
</evidence>
<evidence type="ECO:0000256" key="8">
    <source>
        <dbReference type="ARBA" id="ARBA00022741"/>
    </source>
</evidence>
<dbReference type="PROSITE" id="PS00108">
    <property type="entry name" value="PROTEIN_KINASE_ST"/>
    <property type="match status" value="1"/>
</dbReference>
<accession>A0AAN7QWD4</accession>
<dbReference type="InterPro" id="IPR008271">
    <property type="entry name" value="Ser/Thr_kinase_AS"/>
</dbReference>
<keyword evidence="10" id="KW-0067">ATP-binding</keyword>
<feature type="domain" description="Gnk2-homologous" evidence="19">
    <location>
        <begin position="36"/>
        <end position="136"/>
    </location>
</feature>
<dbReference type="SMART" id="SM00220">
    <property type="entry name" value="S_TKc"/>
    <property type="match status" value="1"/>
</dbReference>
<evidence type="ECO:0000256" key="11">
    <source>
        <dbReference type="ARBA" id="ARBA00022989"/>
    </source>
</evidence>
<evidence type="ECO:0000256" key="6">
    <source>
        <dbReference type="ARBA" id="ARBA00022729"/>
    </source>
</evidence>
<proteinExistence type="predicted"/>
<dbReference type="GO" id="GO:0004674">
    <property type="term" value="F:protein serine/threonine kinase activity"/>
    <property type="evidence" value="ECO:0007669"/>
    <property type="project" value="UniProtKB-KW"/>
</dbReference>
<keyword evidence="5 17" id="KW-0812">Transmembrane</keyword>
<evidence type="ECO:0000313" key="21">
    <source>
        <dbReference type="Proteomes" id="UP001346149"/>
    </source>
</evidence>
<protein>
    <recommendedName>
        <fullName evidence="22">Cysteine-rich receptor-like protein kinase 42</fullName>
    </recommendedName>
</protein>
<dbReference type="InterPro" id="IPR002902">
    <property type="entry name" value="GNK2"/>
</dbReference>
<evidence type="ECO:0000256" key="2">
    <source>
        <dbReference type="ARBA" id="ARBA00022527"/>
    </source>
</evidence>
<dbReference type="FunFam" id="3.30.430.20:FF:000015">
    <property type="entry name" value="Cysteine-rich receptor-like protein kinase 3"/>
    <property type="match status" value="1"/>
</dbReference>
<evidence type="ECO:0000256" key="15">
    <source>
        <dbReference type="ARBA" id="ARBA00047558"/>
    </source>
</evidence>
<reference evidence="20 21" key="1">
    <citation type="journal article" date="2023" name="Hortic Res">
        <title>Pangenome of water caltrop reveals structural variations and asymmetric subgenome divergence after allopolyploidization.</title>
        <authorList>
            <person name="Zhang X."/>
            <person name="Chen Y."/>
            <person name="Wang L."/>
            <person name="Yuan Y."/>
            <person name="Fang M."/>
            <person name="Shi L."/>
            <person name="Lu R."/>
            <person name="Comes H.P."/>
            <person name="Ma Y."/>
            <person name="Chen Y."/>
            <person name="Huang G."/>
            <person name="Zhou Y."/>
            <person name="Zheng Z."/>
            <person name="Qiu Y."/>
        </authorList>
    </citation>
    <scope>NUCLEOTIDE SEQUENCE [LARGE SCALE GENOMIC DNA]</scope>
    <source>
        <strain evidence="20">F231</strain>
    </source>
</reference>
<evidence type="ECO:0000259" key="19">
    <source>
        <dbReference type="PROSITE" id="PS51473"/>
    </source>
</evidence>
<dbReference type="FunFam" id="1.10.510.10:FF:000336">
    <property type="entry name" value="Cysteine-rich receptor-like protein kinase 2"/>
    <property type="match status" value="1"/>
</dbReference>
<dbReference type="EMBL" id="JAXQNO010000016">
    <property type="protein sequence ID" value="KAK4782404.1"/>
    <property type="molecule type" value="Genomic_DNA"/>
</dbReference>
<feature type="domain" description="Protein kinase" evidence="18">
    <location>
        <begin position="328"/>
        <end position="613"/>
    </location>
</feature>
<comment type="caution">
    <text evidence="20">The sequence shown here is derived from an EMBL/GenBank/DDBJ whole genome shotgun (WGS) entry which is preliminary data.</text>
</comment>
<dbReference type="InterPro" id="IPR038408">
    <property type="entry name" value="GNK2_sf"/>
</dbReference>
<keyword evidence="7" id="KW-0677">Repeat</keyword>
<feature type="domain" description="Gnk2-homologous" evidence="19">
    <location>
        <begin position="145"/>
        <end position="252"/>
    </location>
</feature>
<dbReference type="Pfam" id="PF00069">
    <property type="entry name" value="Pkinase"/>
    <property type="match status" value="1"/>
</dbReference>
<evidence type="ECO:0008006" key="22">
    <source>
        <dbReference type="Google" id="ProtNLM"/>
    </source>
</evidence>
<keyword evidence="3" id="KW-0597">Phosphoprotein</keyword>
<feature type="transmembrane region" description="Helical" evidence="17">
    <location>
        <begin position="267"/>
        <end position="287"/>
    </location>
</feature>
<dbReference type="GO" id="GO:0005524">
    <property type="term" value="F:ATP binding"/>
    <property type="evidence" value="ECO:0007669"/>
    <property type="project" value="UniProtKB-KW"/>
</dbReference>
<keyword evidence="12 17" id="KW-0472">Membrane</keyword>
<evidence type="ECO:0000256" key="14">
    <source>
        <dbReference type="ARBA" id="ARBA00023180"/>
    </source>
</evidence>
<evidence type="ECO:0000256" key="7">
    <source>
        <dbReference type="ARBA" id="ARBA00022737"/>
    </source>
</evidence>
<evidence type="ECO:0000256" key="17">
    <source>
        <dbReference type="SAM" id="Phobius"/>
    </source>
</evidence>
<keyword evidence="21" id="KW-1185">Reference proteome</keyword>
<evidence type="ECO:0000256" key="1">
    <source>
        <dbReference type="ARBA" id="ARBA00004167"/>
    </source>
</evidence>
<dbReference type="Gene3D" id="3.30.430.20">
    <property type="entry name" value="Gnk2 domain, C-X8-C-X2-C motif"/>
    <property type="match status" value="2"/>
</dbReference>
<dbReference type="InterPro" id="IPR000719">
    <property type="entry name" value="Prot_kinase_dom"/>
</dbReference>
<evidence type="ECO:0000256" key="13">
    <source>
        <dbReference type="ARBA" id="ARBA00023170"/>
    </source>
</evidence>
<dbReference type="CDD" id="cd23509">
    <property type="entry name" value="Gnk2-like"/>
    <property type="match status" value="2"/>
</dbReference>
<evidence type="ECO:0000256" key="4">
    <source>
        <dbReference type="ARBA" id="ARBA00022679"/>
    </source>
</evidence>
<keyword evidence="4" id="KW-0808">Transferase</keyword>
<evidence type="ECO:0000256" key="5">
    <source>
        <dbReference type="ARBA" id="ARBA00022692"/>
    </source>
</evidence>
<dbReference type="GO" id="GO:0016020">
    <property type="term" value="C:membrane"/>
    <property type="evidence" value="ECO:0007669"/>
    <property type="project" value="UniProtKB-SubCell"/>
</dbReference>
<evidence type="ECO:0000313" key="20">
    <source>
        <dbReference type="EMBL" id="KAK4782404.1"/>
    </source>
</evidence>
<sequence>MQVPVQSSSASSCFRQILFVSSIWFFISPSLCVPRIEEVELKCGNSSEIIQGNIIPNFGTIMRSIENQVTEQRWGSNFTSKPPPALYGLAQCHGDLNQSDCLLCFAQSRTRLPRCLPNAGRLYLDGCFLRHDTYNFFNESTDPRHDNFTCTVRASAIINTTATLFGERVSRVLENVTNTAVANKGYAVAGEDDTRAGNLGAYALAQCWSTVTERGCRDCLDDAVSKIKSCVPGTDGRAMNAGCFLRYSTHKFYNVPISGGSSNRRRIIVLATSLAAIASLVIIGVFIGHRELAKRRQARRNATRLPLFMRKSDLNFKYESLEHATNYFDETRKLGQGGAGSVYKGILPNGKVVAVKRLVFNTSQWVDDFFNEVNLISGIQHKNLVRLLGCSIEGPESLLVYEYVPNHSLDQILFAGDTIHVLNWHERLRIVLGTAEGLAYLHSGCGSKIIHRDIKTSNILLDENMSPKIADFGLVRCVAPDRSHLTTGIAGTFGYMAPEYLVRGQLTEKADVYSFGVLVLEVLTGRKNSVFSQGLGSVLQSVWRAYRTNSLQESMDPALRGNFPVKEAINVLQIGLLCTQASSELRPSMPEVVEMLNNNKHCNVPDPKQPPFLNASVLSSDDSSRSSSTGILNQLSEMSSTTYTMRSSVMASPPTNINRVVQVSDTG</sequence>
<name>A0AAN7QWD4_TRANT</name>
<dbReference type="PROSITE" id="PS51473">
    <property type="entry name" value="GNK2"/>
    <property type="match status" value="2"/>
</dbReference>
<keyword evidence="6" id="KW-0732">Signal</keyword>
<evidence type="ECO:0000259" key="18">
    <source>
        <dbReference type="PROSITE" id="PS50011"/>
    </source>
</evidence>
<keyword evidence="13" id="KW-0675">Receptor</keyword>
<dbReference type="InterPro" id="IPR052059">
    <property type="entry name" value="CR_Ser/Thr_kinase"/>
</dbReference>
<dbReference type="Gene3D" id="1.10.510.10">
    <property type="entry name" value="Transferase(Phosphotransferase) domain 1"/>
    <property type="match status" value="1"/>
</dbReference>
<evidence type="ECO:0000256" key="9">
    <source>
        <dbReference type="ARBA" id="ARBA00022777"/>
    </source>
</evidence>
<keyword evidence="8" id="KW-0547">Nucleotide-binding</keyword>
<evidence type="ECO:0000256" key="16">
    <source>
        <dbReference type="ARBA" id="ARBA00047951"/>
    </source>
</evidence>
<evidence type="ECO:0000256" key="3">
    <source>
        <dbReference type="ARBA" id="ARBA00022553"/>
    </source>
</evidence>
<keyword evidence="11 17" id="KW-1133">Transmembrane helix</keyword>
<dbReference type="Pfam" id="PF01657">
    <property type="entry name" value="Stress-antifung"/>
    <property type="match status" value="2"/>
</dbReference>
<comment type="catalytic activity">
    <reaction evidence="15">
        <text>L-seryl-[protein] + ATP = O-phospho-L-seryl-[protein] + ADP + H(+)</text>
        <dbReference type="Rhea" id="RHEA:17989"/>
        <dbReference type="Rhea" id="RHEA-COMP:9863"/>
        <dbReference type="Rhea" id="RHEA-COMP:11604"/>
        <dbReference type="ChEBI" id="CHEBI:15378"/>
        <dbReference type="ChEBI" id="CHEBI:29999"/>
        <dbReference type="ChEBI" id="CHEBI:30616"/>
        <dbReference type="ChEBI" id="CHEBI:83421"/>
        <dbReference type="ChEBI" id="CHEBI:456216"/>
    </reaction>
</comment>
<comment type="subcellular location">
    <subcellularLocation>
        <location evidence="1">Membrane</location>
        <topology evidence="1">Single-pass membrane protein</topology>
    </subcellularLocation>
</comment>